<evidence type="ECO:0000256" key="2">
    <source>
        <dbReference type="SAM" id="MobiDB-lite"/>
    </source>
</evidence>
<name>A0A8J5X3S0_DIALT</name>
<feature type="compositionally biased region" description="Low complexity" evidence="2">
    <location>
        <begin position="72"/>
        <end position="88"/>
    </location>
</feature>
<dbReference type="Gene3D" id="1.10.287.1490">
    <property type="match status" value="1"/>
</dbReference>
<proteinExistence type="predicted"/>
<feature type="coiled-coil region" evidence="1">
    <location>
        <begin position="486"/>
        <end position="520"/>
    </location>
</feature>
<dbReference type="GO" id="GO:0005929">
    <property type="term" value="C:cilium"/>
    <property type="evidence" value="ECO:0007669"/>
    <property type="project" value="TreeGrafter"/>
</dbReference>
<reference evidence="3" key="1">
    <citation type="submission" date="2021-05" db="EMBL/GenBank/DDBJ databases">
        <title>The genome of the haptophyte Pavlova lutheri (Diacronema luteri, Pavlovales) - a model for lipid biosynthesis in eukaryotic algae.</title>
        <authorList>
            <person name="Hulatt C.J."/>
            <person name="Posewitz M.C."/>
        </authorList>
    </citation>
    <scope>NUCLEOTIDE SEQUENCE</scope>
    <source>
        <strain evidence="3">NIVA-4/92</strain>
    </source>
</reference>
<evidence type="ECO:0000256" key="1">
    <source>
        <dbReference type="SAM" id="Coils"/>
    </source>
</evidence>
<dbReference type="AlphaFoldDB" id="A0A8J5X3S0"/>
<dbReference type="OMA" id="RYWEELM"/>
<dbReference type="GO" id="GO:0030992">
    <property type="term" value="C:intraciliary transport particle B"/>
    <property type="evidence" value="ECO:0007669"/>
    <property type="project" value="InterPro"/>
</dbReference>
<gene>
    <name evidence="3" type="ORF">KFE25_006601</name>
</gene>
<sequence>MDRPSSRHGAGGGGMARPGSRGGGMPPSMPAPAGAGANPYVQAQQPMMGGLGGAGLAGGRPGTGLGGGARPGSGMRQPPPGSAARQGTAAGGGGPKSFSGIGMNTSVAVAHRPVTQQGMRGSTAAGARAGPGRQIQDRNFFLGELRARCTAVDEETARLQRQADASSAENATYGALERRYQTLSNEMRALQGRLADYNLLLDRSRSGREVADIFDEVAQLKAANGAERERADALFSERQNVEGHARQLEGALHDHSQRLAERMSELPEADQRLFAQLQEAKAAMLIELPHRQALLAGLTERVAAAEAAVSRDAARAEMAALREQTRAAARRVDELKSAASDVPLTADEQRAQLLASVKQQNAEIVAAERAAAENVDAAKRHRVQLAAVDAELAKAGARAGAHTVEADAKEAKLEQLHARDAEMQALIDTFDETHAAEEARLVGLRAAIVGTLTASSRAIEASATLAAAVDGDGSSAYGAAATPAALDELQSELAFKTDQKEAAERTAGRLQGERERRRAELAKVQTLDAKIAHELTQLTDKMAAMRSELGSFRDVRQLKDEANERRTRLTAARTALRARQDASRRAGAARKAAYEEAKAALARDETASSLEASEQKLRHYESSIFLLAEYIHAKGRESDFESLKGDCTSMLSAINTAAITAARR</sequence>
<feature type="coiled-coil region" evidence="1">
    <location>
        <begin position="173"/>
        <end position="200"/>
    </location>
</feature>
<keyword evidence="1" id="KW-0175">Coiled coil</keyword>
<dbReference type="GO" id="GO:0035735">
    <property type="term" value="P:intraciliary transport involved in cilium assembly"/>
    <property type="evidence" value="ECO:0007669"/>
    <property type="project" value="TreeGrafter"/>
</dbReference>
<dbReference type="Proteomes" id="UP000751190">
    <property type="component" value="Unassembled WGS sequence"/>
</dbReference>
<feature type="coiled-coil region" evidence="1">
    <location>
        <begin position="304"/>
        <end position="370"/>
    </location>
</feature>
<dbReference type="OrthoDB" id="444379at2759"/>
<keyword evidence="4" id="KW-1185">Reference proteome</keyword>
<evidence type="ECO:0000313" key="3">
    <source>
        <dbReference type="EMBL" id="KAG8456989.1"/>
    </source>
</evidence>
<dbReference type="PANTHER" id="PTHR31432:SF0">
    <property type="entry name" value="INTRAFLAGELLAR TRANSPORT PROTEIN 74 HOMOLOG"/>
    <property type="match status" value="1"/>
</dbReference>
<feature type="region of interest" description="Disordered" evidence="2">
    <location>
        <begin position="1"/>
        <end position="102"/>
    </location>
</feature>
<dbReference type="EMBL" id="JAGTXO010000091">
    <property type="protein sequence ID" value="KAG8456989.1"/>
    <property type="molecule type" value="Genomic_DNA"/>
</dbReference>
<dbReference type="InterPro" id="IPR029602">
    <property type="entry name" value="IFT74"/>
</dbReference>
<dbReference type="GO" id="GO:0048487">
    <property type="term" value="F:beta-tubulin binding"/>
    <property type="evidence" value="ECO:0007669"/>
    <property type="project" value="InterPro"/>
</dbReference>
<evidence type="ECO:0008006" key="5">
    <source>
        <dbReference type="Google" id="ProtNLM"/>
    </source>
</evidence>
<dbReference type="PANTHER" id="PTHR31432">
    <property type="entry name" value="INTRAFLAGELLAR TRANSPORT PROTEIN 74 HOMOLOG"/>
    <property type="match status" value="1"/>
</dbReference>
<evidence type="ECO:0000313" key="4">
    <source>
        <dbReference type="Proteomes" id="UP000751190"/>
    </source>
</evidence>
<comment type="caution">
    <text evidence="3">The sequence shown here is derived from an EMBL/GenBank/DDBJ whole genome shotgun (WGS) entry which is preliminary data.</text>
</comment>
<accession>A0A8J5X3S0</accession>
<feature type="compositionally biased region" description="Gly residues" evidence="2">
    <location>
        <begin position="9"/>
        <end position="25"/>
    </location>
</feature>
<feature type="compositionally biased region" description="Gly residues" evidence="2">
    <location>
        <begin position="49"/>
        <end position="71"/>
    </location>
</feature>
<protein>
    <recommendedName>
        <fullName evidence="5">Intraflagellar transport protein 74 homolog</fullName>
    </recommendedName>
</protein>
<organism evidence="3 4">
    <name type="scientific">Diacronema lutheri</name>
    <name type="common">Unicellular marine alga</name>
    <name type="synonym">Monochrysis lutheri</name>
    <dbReference type="NCBI Taxonomy" id="2081491"/>
    <lineage>
        <taxon>Eukaryota</taxon>
        <taxon>Haptista</taxon>
        <taxon>Haptophyta</taxon>
        <taxon>Pavlovophyceae</taxon>
        <taxon>Pavlovales</taxon>
        <taxon>Pavlovaceae</taxon>
        <taxon>Diacronema</taxon>
    </lineage>
</organism>